<keyword evidence="4" id="KW-0004">4Fe-4S</keyword>
<evidence type="ECO:0000256" key="3">
    <source>
        <dbReference type="ARBA" id="ARBA00008747"/>
    </source>
</evidence>
<dbReference type="PROSITE" id="PS00551">
    <property type="entry name" value="MOLYBDOPTERIN_PROK_1"/>
    <property type="match status" value="1"/>
</dbReference>
<comment type="caution">
    <text evidence="12">The sequence shown here is derived from an EMBL/GenBank/DDBJ whole genome shotgun (WGS) entry which is preliminary data.</text>
</comment>
<dbReference type="Proteomes" id="UP001149821">
    <property type="component" value="Unassembled WGS sequence"/>
</dbReference>
<evidence type="ECO:0000256" key="1">
    <source>
        <dbReference type="ARBA" id="ARBA00001942"/>
    </source>
</evidence>
<keyword evidence="9" id="KW-0411">Iron-sulfur</keyword>
<dbReference type="EMBL" id="JAJUBB010000012">
    <property type="protein sequence ID" value="MDD1782704.1"/>
    <property type="molecule type" value="Genomic_DNA"/>
</dbReference>
<evidence type="ECO:0000313" key="12">
    <source>
        <dbReference type="EMBL" id="MDD1782704.1"/>
    </source>
</evidence>
<evidence type="ECO:0000256" key="2">
    <source>
        <dbReference type="ARBA" id="ARBA00001966"/>
    </source>
</evidence>
<dbReference type="InterPro" id="IPR007419">
    <property type="entry name" value="BFD-like_2Fe2S-bd_dom"/>
</dbReference>
<dbReference type="Pfam" id="PF00384">
    <property type="entry name" value="Molybdopterin"/>
    <property type="match status" value="1"/>
</dbReference>
<accession>A0ABT5QPA8</accession>
<evidence type="ECO:0000256" key="5">
    <source>
        <dbReference type="ARBA" id="ARBA00022505"/>
    </source>
</evidence>
<dbReference type="SUPFAM" id="SSF50692">
    <property type="entry name" value="ADC-like"/>
    <property type="match status" value="1"/>
</dbReference>
<comment type="cofactor">
    <cofactor evidence="2">
        <name>[4Fe-4S] cluster</name>
        <dbReference type="ChEBI" id="CHEBI:49883"/>
    </cofactor>
</comment>
<proteinExistence type="inferred from homology"/>
<dbReference type="Gene3D" id="2.20.25.90">
    <property type="entry name" value="ADC-like domains"/>
    <property type="match status" value="1"/>
</dbReference>
<reference evidence="12" key="1">
    <citation type="submission" date="2021-12" db="EMBL/GenBank/DDBJ databases">
        <title>Enterovibrio ZSDZ35 sp. nov. and Enterovibrio ZSDZ42 sp. nov., isolated from coastal seawater in Qingdao.</title>
        <authorList>
            <person name="Zhang P."/>
        </authorList>
    </citation>
    <scope>NUCLEOTIDE SEQUENCE</scope>
    <source>
        <strain evidence="12">ZSDZ35</strain>
    </source>
</reference>
<dbReference type="CDD" id="cd02791">
    <property type="entry name" value="MopB_CT_Nitrate-R-NapA-like"/>
    <property type="match status" value="1"/>
</dbReference>
<feature type="domain" description="4Fe-4S Mo/W bis-MGD-type" evidence="11">
    <location>
        <begin position="19"/>
        <end position="75"/>
    </location>
</feature>
<keyword evidence="10" id="KW-0534">Nitrate assimilation</keyword>
<keyword evidence="7" id="KW-0560">Oxidoreductase</keyword>
<evidence type="ECO:0000313" key="13">
    <source>
        <dbReference type="Proteomes" id="UP001149821"/>
    </source>
</evidence>
<dbReference type="Gene3D" id="3.40.228.10">
    <property type="entry name" value="Dimethylsulfoxide Reductase, domain 2"/>
    <property type="match status" value="1"/>
</dbReference>
<comment type="similarity">
    <text evidence="3">Belongs to the prokaryotic molybdopterin-containing oxidoreductase family. NasA/NapA/NarB subfamily.</text>
</comment>
<dbReference type="Pfam" id="PF01568">
    <property type="entry name" value="Molydop_binding"/>
    <property type="match status" value="1"/>
</dbReference>
<keyword evidence="6" id="KW-0479">Metal-binding</keyword>
<keyword evidence="5" id="KW-0500">Molybdenum</keyword>
<dbReference type="RefSeq" id="WP_274143341.1">
    <property type="nucleotide sequence ID" value="NZ_JAJUBB010000012.1"/>
</dbReference>
<dbReference type="Gene3D" id="3.40.50.740">
    <property type="match status" value="1"/>
</dbReference>
<dbReference type="InterPro" id="IPR006656">
    <property type="entry name" value="Mopterin_OxRdtase"/>
</dbReference>
<keyword evidence="8" id="KW-0408">Iron</keyword>
<dbReference type="Pfam" id="PF04879">
    <property type="entry name" value="Molybdop_Fe4S4"/>
    <property type="match status" value="1"/>
</dbReference>
<dbReference type="InterPro" id="IPR041957">
    <property type="entry name" value="CT_Nitrate-R-NapA-like"/>
</dbReference>
<sequence length="909" mass="100018">MQSQKKSELETTLSQNNTSTWKKTTCAYCGVGCGVEARMTPQGKLEVRGDEAHPANFGRLCSKGLALGDTVTTNGRLLEPSINGDAVSWDQALTHVATSFNDIIEQHGPDSVAFYVSGQLLTEDYYVANKLMKGFIGSANIDTNSRLCMASTVVGHKRAFGEDCVPGNYEDLELADLVVLTGSNLAWCHPVLYQRLKTVKEKRGTKVVVIDPRETNSCDIADLHLPLFPGSDIALFNGLLAYLSKLNQVNRDYIDLQTEGFDEALQQAKRFSTITAVALATGLKTSDIETFYDWFRITPRTVTVFSQGVNQSTSGSDKVNSILNCHLATGRIGKAGSTPFSVTGQPNAMGGREVGGLANTLAAHMEFGNAEHASLIQTFWDSPTLAQQPGLKAIDMFDAIESGQIKAVWIMATNPAVSLPESERINLILANCPMVVVSDCIAETDTTKHANVLLPAQGWSEKSGTVTNSERRISRQRRIMPSPGQAKPDWWIISEVAKRMGFYSAFNYQTEHDIFIEYAKQTELANTEEHTRRQLNLSGFAGMSAQAYNDLMPTQWPVSREKDAERLYEDGQFSTPNRKARFVAVDLQPTASTVSERYGLMLNTGRIRDQWHTMTRTGLSAALNLHDPEPMLDMHPFDASDRGIKDKQLVKVFSECASQIFRVNVTSKSAVGQCFAPIHWNRTNGSGGLVDALIPANTDPYSGQPEFKATPIEVKSLAIQATLDVALTSALRSDFINDIEPQYWTKRKVDGGYLYRLEFAEKREDVYERFNRLLHEKKRTSIVSCKSHSILGVITLSESSNMAYVISDTQAEHIETDVSVLLSSDFALPDVHAFLNGTLKAPSPTICTCKQVKQADIETAFFEKGACSVEKICEMTQAGKGCGNCISEVGRCVNQLLNDTSLKIDCASR</sequence>
<dbReference type="CDD" id="cd02754">
    <property type="entry name" value="MopB_Nitrate-R-NapA-like"/>
    <property type="match status" value="1"/>
</dbReference>
<dbReference type="InterPro" id="IPR027467">
    <property type="entry name" value="MopterinOxRdtase_cofactor_BS"/>
</dbReference>
<dbReference type="InterPro" id="IPR009010">
    <property type="entry name" value="Asp_de-COase-like_dom_sf"/>
</dbReference>
<dbReference type="PROSITE" id="PS51669">
    <property type="entry name" value="4FE4S_MOW_BIS_MGD"/>
    <property type="match status" value="1"/>
</dbReference>
<keyword evidence="13" id="KW-1185">Reference proteome</keyword>
<dbReference type="InterPro" id="IPR050123">
    <property type="entry name" value="Prok_molybdopt-oxidoreductase"/>
</dbReference>
<dbReference type="InterPro" id="IPR006657">
    <property type="entry name" value="MoPterin_dinucl-bd_dom"/>
</dbReference>
<evidence type="ECO:0000259" key="11">
    <source>
        <dbReference type="PROSITE" id="PS51669"/>
    </source>
</evidence>
<gene>
    <name evidence="12" type="ORF">LRP49_16145</name>
</gene>
<dbReference type="Pfam" id="PF04324">
    <property type="entry name" value="Fer2_BFD"/>
    <property type="match status" value="1"/>
</dbReference>
<dbReference type="SMART" id="SM00926">
    <property type="entry name" value="Molybdop_Fe4S4"/>
    <property type="match status" value="1"/>
</dbReference>
<organism evidence="12 13">
    <name type="scientific">Enterovibrio qingdaonensis</name>
    <dbReference type="NCBI Taxonomy" id="2899818"/>
    <lineage>
        <taxon>Bacteria</taxon>
        <taxon>Pseudomonadati</taxon>
        <taxon>Pseudomonadota</taxon>
        <taxon>Gammaproteobacteria</taxon>
        <taxon>Vibrionales</taxon>
        <taxon>Vibrionaceae</taxon>
        <taxon>Enterovibrio</taxon>
    </lineage>
</organism>
<evidence type="ECO:0000256" key="4">
    <source>
        <dbReference type="ARBA" id="ARBA00022485"/>
    </source>
</evidence>
<dbReference type="PANTHER" id="PTHR43105:SF9">
    <property type="entry name" value="NADPH-FE(3+) OXIDOREDUCTASE SUBUNIT ALPHA"/>
    <property type="match status" value="1"/>
</dbReference>
<dbReference type="Gene3D" id="2.40.40.20">
    <property type="match status" value="1"/>
</dbReference>
<evidence type="ECO:0000256" key="9">
    <source>
        <dbReference type="ARBA" id="ARBA00023014"/>
    </source>
</evidence>
<comment type="cofactor">
    <cofactor evidence="1">
        <name>Mo-bis(molybdopterin guanine dinucleotide)</name>
        <dbReference type="ChEBI" id="CHEBI:60539"/>
    </cofactor>
</comment>
<dbReference type="SUPFAM" id="SSF53706">
    <property type="entry name" value="Formate dehydrogenase/DMSO reductase, domains 1-3"/>
    <property type="match status" value="1"/>
</dbReference>
<name>A0ABT5QPA8_9GAMM</name>
<dbReference type="PANTHER" id="PTHR43105">
    <property type="entry name" value="RESPIRATORY NITRATE REDUCTASE"/>
    <property type="match status" value="1"/>
</dbReference>
<protein>
    <submittedName>
        <fullName evidence="12">Molybdopterin-dependent oxidoreductase</fullName>
    </submittedName>
</protein>
<dbReference type="InterPro" id="IPR006963">
    <property type="entry name" value="Mopterin_OxRdtase_4Fe-4S_dom"/>
</dbReference>
<evidence type="ECO:0000256" key="7">
    <source>
        <dbReference type="ARBA" id="ARBA00023002"/>
    </source>
</evidence>
<evidence type="ECO:0000256" key="8">
    <source>
        <dbReference type="ARBA" id="ARBA00023004"/>
    </source>
</evidence>
<evidence type="ECO:0000256" key="6">
    <source>
        <dbReference type="ARBA" id="ARBA00022723"/>
    </source>
</evidence>
<dbReference type="Gene3D" id="1.10.10.1100">
    <property type="entry name" value="BFD-like [2Fe-2S]-binding domain"/>
    <property type="match status" value="1"/>
</dbReference>
<evidence type="ECO:0000256" key="10">
    <source>
        <dbReference type="ARBA" id="ARBA00023063"/>
    </source>
</evidence>
<dbReference type="InterPro" id="IPR041854">
    <property type="entry name" value="BFD-like_2Fe2S-bd_dom_sf"/>
</dbReference>